<protein>
    <submittedName>
        <fullName evidence="1">Uncharacterized protein</fullName>
    </submittedName>
</protein>
<comment type="caution">
    <text evidence="1">The sequence shown here is derived from an EMBL/GenBank/DDBJ whole genome shotgun (WGS) entry which is preliminary data.</text>
</comment>
<evidence type="ECO:0000313" key="1">
    <source>
        <dbReference type="EMBL" id="KAI9910697.1"/>
    </source>
</evidence>
<gene>
    <name evidence="1" type="ORF">PsorP6_009920</name>
</gene>
<proteinExistence type="predicted"/>
<evidence type="ECO:0000313" key="2">
    <source>
        <dbReference type="Proteomes" id="UP001163321"/>
    </source>
</evidence>
<reference evidence="1 2" key="1">
    <citation type="journal article" date="2022" name="bioRxiv">
        <title>The genome of the oomycete Peronosclerospora sorghi, a cosmopolitan pathogen of maize and sorghum, is inflated with dispersed pseudogenes.</title>
        <authorList>
            <person name="Fletcher K."/>
            <person name="Martin F."/>
            <person name="Isakeit T."/>
            <person name="Cavanaugh K."/>
            <person name="Magill C."/>
            <person name="Michelmore R."/>
        </authorList>
    </citation>
    <scope>NUCLEOTIDE SEQUENCE [LARGE SCALE GENOMIC DNA]</scope>
    <source>
        <strain evidence="1">P6</strain>
    </source>
</reference>
<organism evidence="1 2">
    <name type="scientific">Peronosclerospora sorghi</name>
    <dbReference type="NCBI Taxonomy" id="230839"/>
    <lineage>
        <taxon>Eukaryota</taxon>
        <taxon>Sar</taxon>
        <taxon>Stramenopiles</taxon>
        <taxon>Oomycota</taxon>
        <taxon>Peronosporomycetes</taxon>
        <taxon>Peronosporales</taxon>
        <taxon>Peronosporaceae</taxon>
        <taxon>Peronosclerospora</taxon>
    </lineage>
</organism>
<keyword evidence="2" id="KW-1185">Reference proteome</keyword>
<accession>A0ACC0VWQ7</accession>
<dbReference type="Proteomes" id="UP001163321">
    <property type="component" value="Chromosome 6"/>
</dbReference>
<name>A0ACC0VWQ7_9STRA</name>
<dbReference type="EMBL" id="CM047585">
    <property type="protein sequence ID" value="KAI9910697.1"/>
    <property type="molecule type" value="Genomic_DNA"/>
</dbReference>
<sequence>MALDSLYGVAATNDTLPAIFKAVDGRAKVYLDGAVRRGTDLFKSLALVTRAVFLGRPILFGLTHSVSGVYYRLIQLIVLRLSFHAFSGLSLCCPSYINNEINSLRER</sequence>